<dbReference type="RefSeq" id="WP_073031631.1">
    <property type="nucleotide sequence ID" value="NZ_FQXJ01000017.1"/>
</dbReference>
<name>A0A1M6AR05_9FIRM</name>
<evidence type="ECO:0000313" key="3">
    <source>
        <dbReference type="Proteomes" id="UP000183954"/>
    </source>
</evidence>
<accession>A0A1M6AR05</accession>
<evidence type="ECO:0000256" key="1">
    <source>
        <dbReference type="SAM" id="Phobius"/>
    </source>
</evidence>
<dbReference type="OrthoDB" id="9779692at2"/>
<keyword evidence="1" id="KW-0472">Membrane</keyword>
<dbReference type="EMBL" id="FQXJ01000017">
    <property type="protein sequence ID" value="SHI38902.1"/>
    <property type="molecule type" value="Genomic_DNA"/>
</dbReference>
<dbReference type="Proteomes" id="UP000183954">
    <property type="component" value="Unassembled WGS sequence"/>
</dbReference>
<dbReference type="STRING" id="1121420.SAMN02746098_04020"/>
<keyword evidence="1" id="KW-0812">Transmembrane</keyword>
<dbReference type="AlphaFoldDB" id="A0A1M6AR05"/>
<reference evidence="3" key="1">
    <citation type="submission" date="2016-11" db="EMBL/GenBank/DDBJ databases">
        <authorList>
            <person name="Varghese N."/>
            <person name="Submissions S."/>
        </authorList>
    </citation>
    <scope>NUCLEOTIDE SEQUENCE [LARGE SCALE GENOMIC DNA]</scope>
    <source>
        <strain evidence="3">DSM 15449</strain>
    </source>
</reference>
<protein>
    <submittedName>
        <fullName evidence="2">Uncharacterized protein</fullName>
    </submittedName>
</protein>
<keyword evidence="3" id="KW-1185">Reference proteome</keyword>
<organism evidence="2 3">
    <name type="scientific">Desulfosporosinus lacus DSM 15449</name>
    <dbReference type="NCBI Taxonomy" id="1121420"/>
    <lineage>
        <taxon>Bacteria</taxon>
        <taxon>Bacillati</taxon>
        <taxon>Bacillota</taxon>
        <taxon>Clostridia</taxon>
        <taxon>Eubacteriales</taxon>
        <taxon>Desulfitobacteriaceae</taxon>
        <taxon>Desulfosporosinus</taxon>
    </lineage>
</organism>
<sequence>MSVVRNKKTFVIGVSMLLTFVLCYVGMMSPNFGNGRNGLQYADDMFNSLSKGSAYFIDESQKVADGQIGKNINLAIKASSPEEAVKWGELYTVAGADVTINESSLTINGDYGKILGAVVTDSDFMYHNDSQPLEKKYGYDGREATYNWNSSLKKIDAALKAKSQFQEEFDLVKVQQKALEPAYNYYGVEIKKVSENKFSLAFLLSFYLIYTVWYGFGLYYLFDGLGIVVAKPKKKTA</sequence>
<feature type="transmembrane region" description="Helical" evidence="1">
    <location>
        <begin position="200"/>
        <end position="222"/>
    </location>
</feature>
<feature type="transmembrane region" description="Helical" evidence="1">
    <location>
        <begin position="12"/>
        <end position="32"/>
    </location>
</feature>
<gene>
    <name evidence="2" type="ORF">SAMN02746098_04020</name>
</gene>
<keyword evidence="1" id="KW-1133">Transmembrane helix</keyword>
<evidence type="ECO:0000313" key="2">
    <source>
        <dbReference type="EMBL" id="SHI38902.1"/>
    </source>
</evidence>
<proteinExistence type="predicted"/>